<comment type="caution">
    <text evidence="1">The sequence shown here is derived from an EMBL/GenBank/DDBJ whole genome shotgun (WGS) entry which is preliminary data.</text>
</comment>
<evidence type="ECO:0008006" key="3">
    <source>
        <dbReference type="Google" id="ProtNLM"/>
    </source>
</evidence>
<keyword evidence="2" id="KW-1185">Reference proteome</keyword>
<name>A0ABV3LCN5_9RHOB</name>
<proteinExistence type="predicted"/>
<dbReference type="RefSeq" id="WP_366194727.1">
    <property type="nucleotide sequence ID" value="NZ_JBFBVU010000040.1"/>
</dbReference>
<sequence length="108" mass="12016">MRIHNEDNERIKRSYMIYLQDAKGQDEKTIDKVLAAIRRFEESTKFKPFKAFHIDQARAFKAALAKAKNARTGQASDLFDGRCHSAVGEGILPLVGGATGLQIADHLS</sequence>
<reference evidence="1 2" key="1">
    <citation type="submission" date="2024-07" db="EMBL/GenBank/DDBJ databases">
        <authorList>
            <person name="Kang M."/>
        </authorList>
    </citation>
    <scope>NUCLEOTIDE SEQUENCE [LARGE SCALE GENOMIC DNA]</scope>
    <source>
        <strain evidence="1 2">DFM31</strain>
    </source>
</reference>
<organism evidence="1 2">
    <name type="scientific">Meridianimarinicoccus marinus</name>
    <dbReference type="NCBI Taxonomy" id="3231483"/>
    <lineage>
        <taxon>Bacteria</taxon>
        <taxon>Pseudomonadati</taxon>
        <taxon>Pseudomonadota</taxon>
        <taxon>Alphaproteobacteria</taxon>
        <taxon>Rhodobacterales</taxon>
        <taxon>Paracoccaceae</taxon>
        <taxon>Meridianimarinicoccus</taxon>
    </lineage>
</organism>
<gene>
    <name evidence="1" type="ORF">AB0T83_18565</name>
</gene>
<dbReference type="Proteomes" id="UP001553161">
    <property type="component" value="Unassembled WGS sequence"/>
</dbReference>
<protein>
    <recommendedName>
        <fullName evidence="3">Recombinase</fullName>
    </recommendedName>
</protein>
<evidence type="ECO:0000313" key="2">
    <source>
        <dbReference type="Proteomes" id="UP001553161"/>
    </source>
</evidence>
<dbReference type="EMBL" id="JBFBVU010000040">
    <property type="protein sequence ID" value="MEV8468767.1"/>
    <property type="molecule type" value="Genomic_DNA"/>
</dbReference>
<evidence type="ECO:0000313" key="1">
    <source>
        <dbReference type="EMBL" id="MEV8468767.1"/>
    </source>
</evidence>
<accession>A0ABV3LCN5</accession>